<keyword evidence="13" id="KW-1185">Reference proteome</keyword>
<evidence type="ECO:0000256" key="3">
    <source>
        <dbReference type="ARBA" id="ARBA00022722"/>
    </source>
</evidence>
<keyword evidence="11" id="KW-0234">DNA repair</keyword>
<evidence type="ECO:0000256" key="7">
    <source>
        <dbReference type="ARBA" id="ARBA00022801"/>
    </source>
</evidence>
<dbReference type="AlphaFoldDB" id="A0A6M1PDH2"/>
<comment type="caution">
    <text evidence="12">The sequence shown here is derived from an EMBL/GenBank/DDBJ whole genome shotgun (WGS) entry which is preliminary data.</text>
</comment>
<gene>
    <name evidence="12" type="ORF">G5B47_02285</name>
</gene>
<evidence type="ECO:0000256" key="6">
    <source>
        <dbReference type="ARBA" id="ARBA00022763"/>
    </source>
</evidence>
<evidence type="ECO:0000256" key="1">
    <source>
        <dbReference type="ARBA" id="ARBA00009518"/>
    </source>
</evidence>
<keyword evidence="4" id="KW-0479">Metal-binding</keyword>
<dbReference type="GO" id="GO:0004520">
    <property type="term" value="F:DNA endonuclease activity"/>
    <property type="evidence" value="ECO:0007669"/>
    <property type="project" value="InterPro"/>
</dbReference>
<keyword evidence="10" id="KW-0233">DNA recombination</keyword>
<evidence type="ECO:0000313" key="13">
    <source>
        <dbReference type="Proteomes" id="UP000480151"/>
    </source>
</evidence>
<evidence type="ECO:0000256" key="2">
    <source>
        <dbReference type="ARBA" id="ARBA00022490"/>
    </source>
</evidence>
<evidence type="ECO:0000256" key="11">
    <source>
        <dbReference type="ARBA" id="ARBA00023204"/>
    </source>
</evidence>
<dbReference type="InterPro" id="IPR012337">
    <property type="entry name" value="RNaseH-like_sf"/>
</dbReference>
<evidence type="ECO:0000256" key="5">
    <source>
        <dbReference type="ARBA" id="ARBA00022759"/>
    </source>
</evidence>
<dbReference type="PANTHER" id="PTHR30194:SF3">
    <property type="entry name" value="CROSSOVER JUNCTION ENDODEOXYRIBONUCLEASE RUVC"/>
    <property type="match status" value="1"/>
</dbReference>
<dbReference type="Proteomes" id="UP000480151">
    <property type="component" value="Unassembled WGS sequence"/>
</dbReference>
<dbReference type="InterPro" id="IPR002176">
    <property type="entry name" value="X-over_junc_endoDNase_RuvC"/>
</dbReference>
<dbReference type="GO" id="GO:0006310">
    <property type="term" value="P:DNA recombination"/>
    <property type="evidence" value="ECO:0007669"/>
    <property type="project" value="UniProtKB-KW"/>
</dbReference>
<keyword evidence="2" id="KW-0963">Cytoplasm</keyword>
<keyword evidence="9" id="KW-0238">DNA-binding</keyword>
<dbReference type="PANTHER" id="PTHR30194">
    <property type="entry name" value="CROSSOVER JUNCTION ENDODEOXYRIBONUCLEASE RUVC"/>
    <property type="match status" value="1"/>
</dbReference>
<accession>A0A6M1PDH2</accession>
<keyword evidence="7" id="KW-0378">Hydrolase</keyword>
<keyword evidence="5" id="KW-0255">Endonuclease</keyword>
<protein>
    <submittedName>
        <fullName evidence="12">Crossover junction endodeoxyribonuclease RuvC</fullName>
    </submittedName>
</protein>
<dbReference type="GO" id="GO:0003677">
    <property type="term" value="F:DNA binding"/>
    <property type="evidence" value="ECO:0007669"/>
    <property type="project" value="UniProtKB-KW"/>
</dbReference>
<dbReference type="GO" id="GO:0046872">
    <property type="term" value="F:metal ion binding"/>
    <property type="evidence" value="ECO:0007669"/>
    <property type="project" value="UniProtKB-KW"/>
</dbReference>
<comment type="similarity">
    <text evidence="1">Belongs to the RuvC family.</text>
</comment>
<keyword evidence="8" id="KW-0460">Magnesium</keyword>
<dbReference type="Gene3D" id="3.30.420.10">
    <property type="entry name" value="Ribonuclease H-like superfamily/Ribonuclease H"/>
    <property type="match status" value="1"/>
</dbReference>
<keyword evidence="3" id="KW-0540">Nuclease</keyword>
<evidence type="ECO:0000256" key="9">
    <source>
        <dbReference type="ARBA" id="ARBA00023125"/>
    </source>
</evidence>
<keyword evidence="6" id="KW-0227">DNA damage</keyword>
<sequence length="157" mass="17399">MEVRNRTPYLLGCSSVATSSADMDAVRNYTVETFIAQFIREHRPFDVVVREDFTSGRNKRATQTIFSAWAAADRALSAYGYRAEDLKPALSPPSVKKYVTGSGKAEKPEVAESVRKYLRLADGYKWRTGYDDADACAVALAYLLRENMIDEIGGVAA</sequence>
<name>A0A6M1PDH2_9BACL</name>
<organism evidence="12 13">
    <name type="scientific">Paenibacillus apii</name>
    <dbReference type="NCBI Taxonomy" id="1850370"/>
    <lineage>
        <taxon>Bacteria</taxon>
        <taxon>Bacillati</taxon>
        <taxon>Bacillota</taxon>
        <taxon>Bacilli</taxon>
        <taxon>Bacillales</taxon>
        <taxon>Paenibacillaceae</taxon>
        <taxon>Paenibacillus</taxon>
    </lineage>
</organism>
<dbReference type="Pfam" id="PF02075">
    <property type="entry name" value="RuvC"/>
    <property type="match status" value="1"/>
</dbReference>
<evidence type="ECO:0000256" key="4">
    <source>
        <dbReference type="ARBA" id="ARBA00022723"/>
    </source>
</evidence>
<proteinExistence type="inferred from homology"/>
<dbReference type="GO" id="GO:0006281">
    <property type="term" value="P:DNA repair"/>
    <property type="evidence" value="ECO:0007669"/>
    <property type="project" value="UniProtKB-KW"/>
</dbReference>
<dbReference type="EMBL" id="JAAKGU010000001">
    <property type="protein sequence ID" value="NGM81236.1"/>
    <property type="molecule type" value="Genomic_DNA"/>
</dbReference>
<evidence type="ECO:0000256" key="8">
    <source>
        <dbReference type="ARBA" id="ARBA00022842"/>
    </source>
</evidence>
<dbReference type="InterPro" id="IPR036397">
    <property type="entry name" value="RNaseH_sf"/>
</dbReference>
<dbReference type="SUPFAM" id="SSF53098">
    <property type="entry name" value="Ribonuclease H-like"/>
    <property type="match status" value="1"/>
</dbReference>
<evidence type="ECO:0000256" key="10">
    <source>
        <dbReference type="ARBA" id="ARBA00023172"/>
    </source>
</evidence>
<evidence type="ECO:0000313" key="12">
    <source>
        <dbReference type="EMBL" id="NGM81236.1"/>
    </source>
</evidence>
<dbReference type="GO" id="GO:0016787">
    <property type="term" value="F:hydrolase activity"/>
    <property type="evidence" value="ECO:0007669"/>
    <property type="project" value="UniProtKB-KW"/>
</dbReference>
<reference evidence="12 13" key="1">
    <citation type="submission" date="2020-02" db="EMBL/GenBank/DDBJ databases">
        <authorList>
            <person name="Gao J."/>
            <person name="Sun J."/>
        </authorList>
    </citation>
    <scope>NUCLEOTIDE SEQUENCE [LARGE SCALE GENOMIC DNA]</scope>
    <source>
        <strain evidence="12 13">7124</strain>
    </source>
</reference>